<dbReference type="Proteomes" id="UP000770785">
    <property type="component" value="Unassembled WGS sequence"/>
</dbReference>
<dbReference type="InterPro" id="IPR012480">
    <property type="entry name" value="Hepar_II_III_C"/>
</dbReference>
<keyword evidence="4" id="KW-0456">Lyase</keyword>
<evidence type="ECO:0000256" key="1">
    <source>
        <dbReference type="ARBA" id="ARBA00004418"/>
    </source>
</evidence>
<accession>A0ABX0XA37</accession>
<evidence type="ECO:0000256" key="3">
    <source>
        <dbReference type="ARBA" id="ARBA00022764"/>
    </source>
</evidence>
<protein>
    <recommendedName>
        <fullName evidence="9">Heparin-sulfate lyase N-terminal domain-containing protein</fullName>
    </recommendedName>
</protein>
<dbReference type="InterPro" id="IPR008929">
    <property type="entry name" value="Chondroitin_lyas"/>
</dbReference>
<proteinExistence type="predicted"/>
<dbReference type="EMBL" id="JAATJH010000002">
    <property type="protein sequence ID" value="NJC26124.1"/>
    <property type="molecule type" value="Genomic_DNA"/>
</dbReference>
<dbReference type="Gene3D" id="2.70.98.70">
    <property type="match status" value="1"/>
</dbReference>
<dbReference type="PANTHER" id="PTHR39210">
    <property type="entry name" value="HEPARIN-SULFATE LYASE"/>
    <property type="match status" value="1"/>
</dbReference>
<keyword evidence="2" id="KW-0732">Signal</keyword>
<evidence type="ECO:0000259" key="6">
    <source>
        <dbReference type="Pfam" id="PF16889"/>
    </source>
</evidence>
<dbReference type="InterPro" id="IPR031680">
    <property type="entry name" value="Hepar_II_III_N"/>
</dbReference>
<evidence type="ECO:0000256" key="2">
    <source>
        <dbReference type="ARBA" id="ARBA00022729"/>
    </source>
</evidence>
<sequence>MLLKSLPAILRQMGPRYVAFRSWHEIRKRSGALRRAFPENPAPAPAPSLETWRKVKPNFVVGARGSIQVTRRPDDRLREWHQRFTTGEFQYFNFEWKTIGRDYDWLTNPTTGHTYGLDHWTEIPDLDPALGDVKYVWEKSRFSYLLSLIRYDYHFEADQSELVFAEIDSWLDANPLNLGPNYLCSQEISLRLLNWLFALYYYQDSAALTQVRWERLTQSIYGQLLHVRANIHFSRIAVRNNHAITETLMLYVGGLLFPSFPGAAEWKHRGKAWFEEEIAYQVYDDGTFIQHSHNYHRVLVQLLSYATAISGANGERFSDKVHDRASLTLNYLYQCTQPENGELPNYGSNDGALFFPLADQGYRDYRPQLNGLSQLLHGTMPFPEAGTEEAAWLSVVSKGVSATGADKALSQQKTNRFPNGGIYTFRDGNTFTSLHCQTYHDRPAHADNLHLDLWTDGVNLLRDGGTYRYNTDPDKLKFFMGSASHNTVMLGDHDQMLKGSRFIWFNWTTALTASLLEEDGAYHFTGRIAAFKELGGVWHNRTVVKYEGASVWVVEDEIERPTDLPMIQHWNLHPDWARYLTITATDRSGDPLQGELSTAHFSGHYGELTEAPLLTFATSGTFVRTTIALLPLS</sequence>
<feature type="domain" description="Heparin-sulfate lyase N-terminal" evidence="6">
    <location>
        <begin position="89"/>
        <end position="338"/>
    </location>
</feature>
<dbReference type="Pfam" id="PF07940">
    <property type="entry name" value="Hepar_II_III_C"/>
    <property type="match status" value="1"/>
</dbReference>
<evidence type="ECO:0000313" key="8">
    <source>
        <dbReference type="Proteomes" id="UP000770785"/>
    </source>
</evidence>
<comment type="subcellular location">
    <subcellularLocation>
        <location evidence="1">Periplasm</location>
    </subcellularLocation>
</comment>
<dbReference type="RefSeq" id="WP_168036881.1">
    <property type="nucleotide sequence ID" value="NZ_JAATJH010000002.1"/>
</dbReference>
<dbReference type="Gene3D" id="1.50.10.100">
    <property type="entry name" value="Chondroitin AC/alginate lyase"/>
    <property type="match status" value="1"/>
</dbReference>
<dbReference type="Pfam" id="PF16889">
    <property type="entry name" value="Hepar_II_III_N"/>
    <property type="match status" value="1"/>
</dbReference>
<evidence type="ECO:0000256" key="4">
    <source>
        <dbReference type="ARBA" id="ARBA00023239"/>
    </source>
</evidence>
<evidence type="ECO:0008006" key="9">
    <source>
        <dbReference type="Google" id="ProtNLM"/>
    </source>
</evidence>
<name>A0ABX0XA37_9BACT</name>
<organism evidence="7 8">
    <name type="scientific">Neolewinella antarctica</name>
    <dbReference type="NCBI Taxonomy" id="442734"/>
    <lineage>
        <taxon>Bacteria</taxon>
        <taxon>Pseudomonadati</taxon>
        <taxon>Bacteroidota</taxon>
        <taxon>Saprospiria</taxon>
        <taxon>Saprospirales</taxon>
        <taxon>Lewinellaceae</taxon>
        <taxon>Neolewinella</taxon>
    </lineage>
</organism>
<reference evidence="7 8" key="1">
    <citation type="submission" date="2020-03" db="EMBL/GenBank/DDBJ databases">
        <title>Genomic Encyclopedia of Type Strains, Phase IV (KMG-IV): sequencing the most valuable type-strain genomes for metagenomic binning, comparative biology and taxonomic classification.</title>
        <authorList>
            <person name="Goeker M."/>
        </authorList>
    </citation>
    <scope>NUCLEOTIDE SEQUENCE [LARGE SCALE GENOMIC DNA]</scope>
    <source>
        <strain evidence="7 8">DSM 105096</strain>
    </source>
</reference>
<evidence type="ECO:0000313" key="7">
    <source>
        <dbReference type="EMBL" id="NJC26124.1"/>
    </source>
</evidence>
<gene>
    <name evidence="7" type="ORF">GGR27_001623</name>
</gene>
<feature type="domain" description="Heparinase II/III-like C-terminal" evidence="5">
    <location>
        <begin position="414"/>
        <end position="576"/>
    </location>
</feature>
<evidence type="ECO:0000259" key="5">
    <source>
        <dbReference type="Pfam" id="PF07940"/>
    </source>
</evidence>
<comment type="caution">
    <text evidence="7">The sequence shown here is derived from an EMBL/GenBank/DDBJ whole genome shotgun (WGS) entry which is preliminary data.</text>
</comment>
<dbReference type="SUPFAM" id="SSF48230">
    <property type="entry name" value="Chondroitin AC/alginate lyase"/>
    <property type="match status" value="1"/>
</dbReference>
<dbReference type="PANTHER" id="PTHR39210:SF1">
    <property type="entry name" value="HEPARIN-SULFATE LYASE"/>
    <property type="match status" value="1"/>
</dbReference>
<keyword evidence="3" id="KW-0574">Periplasm</keyword>
<keyword evidence="8" id="KW-1185">Reference proteome</keyword>